<comment type="caution">
    <text evidence="2">The sequence shown here is derived from an EMBL/GenBank/DDBJ whole genome shotgun (WGS) entry which is preliminary data.</text>
</comment>
<dbReference type="AlphaFoldDB" id="A0AAE0DLL3"/>
<reference evidence="2" key="1">
    <citation type="submission" date="2022-11" db="EMBL/GenBank/DDBJ databases">
        <title>Chromosomal genome sequence assembly and mating type (MAT) locus characterization of the leprose asexual lichenized fungus Lepraria neglecta (Nyl.) Erichsen.</title>
        <authorList>
            <person name="Allen J.L."/>
            <person name="Pfeffer B."/>
        </authorList>
    </citation>
    <scope>NUCLEOTIDE SEQUENCE</scope>
    <source>
        <strain evidence="2">Allen 5258</strain>
    </source>
</reference>
<protein>
    <submittedName>
        <fullName evidence="2">Uncharacterized protein</fullName>
    </submittedName>
</protein>
<keyword evidence="3" id="KW-1185">Reference proteome</keyword>
<sequence length="598" mass="68351">MDQSKNVERTVEGTKVPSLQPRKTNTFPQVWRTPIPFNDPKITPSNAQPSRPEVRPIEFKDQLAKAEKEILKLRDENKSLTQEQYELTADLEQCKAELFAWKPPSQISDDSIQKDLERIRQSIDSFVYDAMVDVEDDALYHFCEKQYQKYKKQKGKNRSRLGNFITTADISAWGKYGCSNFYILSVILEWILDEYIFPERYPKGITRVQKETIRDVEDGMRHPSQGKGQLSIDRWRSETLTALIARRESDACLADASNDIISKVRRILSDWMMLDAGGSVKLESRFQRDILDPAIRLHQNLSSSSQMYTMEPIQALEEFSPAQMLNEWVLKDADEWRQVKKENRVGKALYCLHPPLLRHRPNGGAPIVIVKPVIVVVRPGKESMSKPHSRNNTLSDGTTTPPAATRSPSVTNQFLLSLDQDISPRGDLVDSPYVSMDCGSDTSSTKRLYRLDEERSPAEAIEKEQEHLPRSRLPQASLPAEAFPNHHDLPEDSRYYHDEERQYSGRPREDQYGQSSLRYQVNQDPPQHGEPRPYRRGSRDTAGEKTPQRRPVNDTPHHPITPSSSVPSSPASTNRGTISFFRNPLPGITGSFTRKPKQ</sequence>
<organism evidence="2 3">
    <name type="scientific">Lepraria neglecta</name>
    <dbReference type="NCBI Taxonomy" id="209136"/>
    <lineage>
        <taxon>Eukaryota</taxon>
        <taxon>Fungi</taxon>
        <taxon>Dikarya</taxon>
        <taxon>Ascomycota</taxon>
        <taxon>Pezizomycotina</taxon>
        <taxon>Lecanoromycetes</taxon>
        <taxon>OSLEUM clade</taxon>
        <taxon>Lecanoromycetidae</taxon>
        <taxon>Lecanorales</taxon>
        <taxon>Lecanorineae</taxon>
        <taxon>Stereocaulaceae</taxon>
        <taxon>Lepraria</taxon>
    </lineage>
</organism>
<feature type="region of interest" description="Disordered" evidence="1">
    <location>
        <begin position="1"/>
        <end position="54"/>
    </location>
</feature>
<feature type="compositionally biased region" description="Basic and acidic residues" evidence="1">
    <location>
        <begin position="484"/>
        <end position="511"/>
    </location>
</feature>
<accession>A0AAE0DLL3</accession>
<evidence type="ECO:0000256" key="1">
    <source>
        <dbReference type="SAM" id="MobiDB-lite"/>
    </source>
</evidence>
<gene>
    <name evidence="2" type="ORF">OEA41_003592</name>
</gene>
<feature type="region of interest" description="Disordered" evidence="1">
    <location>
        <begin position="380"/>
        <end position="408"/>
    </location>
</feature>
<feature type="compositionally biased region" description="Polar residues" evidence="1">
    <location>
        <begin position="512"/>
        <end position="525"/>
    </location>
</feature>
<evidence type="ECO:0000313" key="2">
    <source>
        <dbReference type="EMBL" id="KAK3171508.1"/>
    </source>
</evidence>
<feature type="compositionally biased region" description="Basic and acidic residues" evidence="1">
    <location>
        <begin position="449"/>
        <end position="469"/>
    </location>
</feature>
<evidence type="ECO:0000313" key="3">
    <source>
        <dbReference type="Proteomes" id="UP001276659"/>
    </source>
</evidence>
<feature type="compositionally biased region" description="Basic and acidic residues" evidence="1">
    <location>
        <begin position="527"/>
        <end position="557"/>
    </location>
</feature>
<feature type="compositionally biased region" description="Low complexity" evidence="1">
    <location>
        <begin position="558"/>
        <end position="573"/>
    </location>
</feature>
<feature type="compositionally biased region" description="Basic and acidic residues" evidence="1">
    <location>
        <begin position="1"/>
        <end position="12"/>
    </location>
</feature>
<name>A0AAE0DLL3_9LECA</name>
<proteinExistence type="predicted"/>
<feature type="region of interest" description="Disordered" evidence="1">
    <location>
        <begin position="426"/>
        <end position="598"/>
    </location>
</feature>
<dbReference type="Proteomes" id="UP001276659">
    <property type="component" value="Unassembled WGS sequence"/>
</dbReference>
<dbReference type="EMBL" id="JASNWA010000008">
    <property type="protein sequence ID" value="KAK3171508.1"/>
    <property type="molecule type" value="Genomic_DNA"/>
</dbReference>